<dbReference type="Proteomes" id="UP000001822">
    <property type="component" value="Chromosome"/>
</dbReference>
<proteinExistence type="predicted"/>
<dbReference type="KEGG" id="chu:CHU_2853"/>
<protein>
    <recommendedName>
        <fullName evidence="2">Gliding motility-associated protein GldM second immunoglobulin-like domain-containing protein</fullName>
    </recommendedName>
</protein>
<dbReference type="EMBL" id="CP000383">
    <property type="protein sequence ID" value="ABG60101.1"/>
    <property type="molecule type" value="Genomic_DNA"/>
</dbReference>
<evidence type="ECO:0000313" key="3">
    <source>
        <dbReference type="EMBL" id="ABG60101.1"/>
    </source>
</evidence>
<organism evidence="3 4">
    <name type="scientific">Cytophaga hutchinsonii (strain ATCC 33406 / DSM 1761 / CIP 103989 / NBRC 15051 / NCIMB 9469 / D465)</name>
    <dbReference type="NCBI Taxonomy" id="269798"/>
    <lineage>
        <taxon>Bacteria</taxon>
        <taxon>Pseudomonadati</taxon>
        <taxon>Bacteroidota</taxon>
        <taxon>Cytophagia</taxon>
        <taxon>Cytophagales</taxon>
        <taxon>Cytophagaceae</taxon>
        <taxon>Cytophaga</taxon>
    </lineage>
</organism>
<reference evidence="3 4" key="1">
    <citation type="journal article" date="2007" name="Appl. Environ. Microbiol.">
        <title>Genome sequence of the cellulolytic gliding bacterium Cytophaga hutchinsonii.</title>
        <authorList>
            <person name="Xie G."/>
            <person name="Bruce D.C."/>
            <person name="Challacombe J.F."/>
            <person name="Chertkov O."/>
            <person name="Detter J.C."/>
            <person name="Gilna P."/>
            <person name="Han C.S."/>
            <person name="Lucas S."/>
            <person name="Misra M."/>
            <person name="Myers G.L."/>
            <person name="Richardson P."/>
            <person name="Tapia R."/>
            <person name="Thayer N."/>
            <person name="Thompson L.S."/>
            <person name="Brettin T.S."/>
            <person name="Henrissat B."/>
            <person name="Wilson D.B."/>
            <person name="McBride M.J."/>
        </authorList>
    </citation>
    <scope>NUCLEOTIDE SEQUENCE [LARGE SCALE GENOMIC DNA]</scope>
    <source>
        <strain evidence="4">ATCC 33406 / DSM 1761 / CIP 103989 / NBRC 15051 / NCIMB 9469 / D465</strain>
    </source>
</reference>
<accession>A0A6N4SUE6</accession>
<evidence type="ECO:0000256" key="1">
    <source>
        <dbReference type="SAM" id="SignalP"/>
    </source>
</evidence>
<sequence length="471" mass="53579">MKYFLFLWLLCAGNCYAQQTSVTPTQQHFLYTNASNEVNSLWKEISFVAHSSFMPKDVSDQWPVLERIHKHTSFICTEFYTSTEQDSVVLFAIDSLIKEYSLLSKDLAAGINQSVNAAEFSDEKTGELLLLVLLQNEKNMLTNAGKRLKTANKDPLQLISYTVNSSTQYVAESGWYIATIEVQSFGIDLSKVKVFVEDKELPVVNGIAELKFKPTYKGGKYWKDGMYEKKWSGKIIVQAEKELIFPIGQTYYTTRAEVMLMTPSVNALYKDCANEMAIYVPALAAAYTPRFEISNPEKNRLLISKEHPGMITIIPDDKKVEIKIYNDSLFIASFIFVVRFIPTPHMELTIAGAGRYVAAHQILKKQLLKQRITASLKSDESFYTFLPKDARFYARTVTVTILRDGKVIGQEEVKAKDEQINFLLSASLYEKLLTNDSVKITATNLVRKTFENKQIDFTPVNEVSFEFIVIE</sequence>
<feature type="domain" description="Gliding motility-associated protein GldM second immunoglobulin-like" evidence="2">
    <location>
        <begin position="264"/>
        <end position="339"/>
    </location>
</feature>
<evidence type="ECO:0000313" key="4">
    <source>
        <dbReference type="Proteomes" id="UP000001822"/>
    </source>
</evidence>
<feature type="chain" id="PRO_5027120200" description="Gliding motility-associated protein GldM second immunoglobulin-like domain-containing protein" evidence="1">
    <location>
        <begin position="18"/>
        <end position="471"/>
    </location>
</feature>
<dbReference type="Pfam" id="PF21602">
    <property type="entry name" value="GldM_3rd"/>
    <property type="match status" value="1"/>
</dbReference>
<keyword evidence="1" id="KW-0732">Signal</keyword>
<dbReference type="AlphaFoldDB" id="A0A6N4SUE6"/>
<dbReference type="InterPro" id="IPR048406">
    <property type="entry name" value="GldM_Ig-like-2"/>
</dbReference>
<feature type="signal peptide" evidence="1">
    <location>
        <begin position="1"/>
        <end position="17"/>
    </location>
</feature>
<dbReference type="RefSeq" id="WP_011586211.1">
    <property type="nucleotide sequence ID" value="NC_008255.1"/>
</dbReference>
<name>A0A6N4SUE6_CYTH3</name>
<evidence type="ECO:0000259" key="2">
    <source>
        <dbReference type="Pfam" id="PF21602"/>
    </source>
</evidence>
<keyword evidence="4" id="KW-1185">Reference proteome</keyword>
<gene>
    <name evidence="3" type="ordered locus">CHU_2853</name>
</gene>